<organism evidence="3">
    <name type="scientific">candidate division WOR-3 bacterium</name>
    <dbReference type="NCBI Taxonomy" id="2052148"/>
    <lineage>
        <taxon>Bacteria</taxon>
        <taxon>Bacteria division WOR-3</taxon>
    </lineage>
</organism>
<feature type="domain" description="LysM" evidence="2">
    <location>
        <begin position="89"/>
        <end position="140"/>
    </location>
</feature>
<dbReference type="Pfam" id="PF01476">
    <property type="entry name" value="LysM"/>
    <property type="match status" value="2"/>
</dbReference>
<feature type="domain" description="LysM" evidence="2">
    <location>
        <begin position="144"/>
        <end position="195"/>
    </location>
</feature>
<name>A0A7V1EH05_UNCW3</name>
<sequence>MKRITVIISILLLITGVIGFAQEKLTEEQAQAELARVKEQLQQTEAKISSLESEIANLKSEIAGLESRRDELKNKLAELKETWKKCQYGRYKVVEGDWLSKIASMRNVYADGKKWPMIYEANKDKIKNPNLIYPNWVLLIPTIDSYTVLPGDCLWMIASYLSIYSDAKKWPEIYEANKDKIKDPDLIYPKQVITIPHE</sequence>
<dbReference type="AlphaFoldDB" id="A0A7V1EH05"/>
<dbReference type="CDD" id="cd00118">
    <property type="entry name" value="LysM"/>
    <property type="match status" value="2"/>
</dbReference>
<dbReference type="SUPFAM" id="SSF57997">
    <property type="entry name" value="Tropomyosin"/>
    <property type="match status" value="1"/>
</dbReference>
<proteinExistence type="predicted"/>
<evidence type="ECO:0000313" key="3">
    <source>
        <dbReference type="EMBL" id="HDY57993.1"/>
    </source>
</evidence>
<accession>A0A7V1EH05</accession>
<gene>
    <name evidence="3" type="ORF">ENP86_00320</name>
</gene>
<dbReference type="InterPro" id="IPR052196">
    <property type="entry name" value="Bact_Kbp"/>
</dbReference>
<dbReference type="InterPro" id="IPR018392">
    <property type="entry name" value="LysM"/>
</dbReference>
<comment type="caution">
    <text evidence="3">The sequence shown here is derived from an EMBL/GenBank/DDBJ whole genome shotgun (WGS) entry which is preliminary data.</text>
</comment>
<dbReference type="Gene3D" id="3.10.350.10">
    <property type="entry name" value="LysM domain"/>
    <property type="match status" value="2"/>
</dbReference>
<reference evidence="3" key="1">
    <citation type="journal article" date="2020" name="mSystems">
        <title>Genome- and Community-Level Interaction Insights into Carbon Utilization and Element Cycling Functions of Hydrothermarchaeota in Hydrothermal Sediment.</title>
        <authorList>
            <person name="Zhou Z."/>
            <person name="Liu Y."/>
            <person name="Xu W."/>
            <person name="Pan J."/>
            <person name="Luo Z.H."/>
            <person name="Li M."/>
        </authorList>
    </citation>
    <scope>NUCLEOTIDE SEQUENCE [LARGE SCALE GENOMIC DNA]</scope>
    <source>
        <strain evidence="3">SpSt-258</strain>
    </source>
</reference>
<dbReference type="SUPFAM" id="SSF54106">
    <property type="entry name" value="LysM domain"/>
    <property type="match status" value="2"/>
</dbReference>
<dbReference type="PANTHER" id="PTHR34700:SF4">
    <property type="entry name" value="PHAGE-LIKE ELEMENT PBSX PROTEIN XKDP"/>
    <property type="match status" value="1"/>
</dbReference>
<dbReference type="SMART" id="SM00257">
    <property type="entry name" value="LysM"/>
    <property type="match status" value="2"/>
</dbReference>
<protein>
    <submittedName>
        <fullName evidence="3">LysM peptidoglycan-binding domain-containing protein</fullName>
    </submittedName>
</protein>
<evidence type="ECO:0000259" key="2">
    <source>
        <dbReference type="PROSITE" id="PS51782"/>
    </source>
</evidence>
<feature type="coiled-coil region" evidence="1">
    <location>
        <begin position="20"/>
        <end position="82"/>
    </location>
</feature>
<dbReference type="EMBL" id="DSKY01000002">
    <property type="protein sequence ID" value="HDY57993.1"/>
    <property type="molecule type" value="Genomic_DNA"/>
</dbReference>
<dbReference type="PROSITE" id="PS51782">
    <property type="entry name" value="LYSM"/>
    <property type="match status" value="2"/>
</dbReference>
<evidence type="ECO:0000256" key="1">
    <source>
        <dbReference type="SAM" id="Coils"/>
    </source>
</evidence>
<keyword evidence="1" id="KW-0175">Coiled coil</keyword>
<dbReference type="Gene3D" id="1.20.5.170">
    <property type="match status" value="1"/>
</dbReference>
<dbReference type="InterPro" id="IPR036779">
    <property type="entry name" value="LysM_dom_sf"/>
</dbReference>
<dbReference type="PANTHER" id="PTHR34700">
    <property type="entry name" value="POTASSIUM BINDING PROTEIN KBP"/>
    <property type="match status" value="1"/>
</dbReference>